<evidence type="ECO:0000256" key="1">
    <source>
        <dbReference type="SAM" id="MobiDB-lite"/>
    </source>
</evidence>
<feature type="transmembrane region" description="Helical" evidence="2">
    <location>
        <begin position="16"/>
        <end position="36"/>
    </location>
</feature>
<keyword evidence="2" id="KW-1133">Transmembrane helix</keyword>
<proteinExistence type="predicted"/>
<keyword evidence="2" id="KW-0812">Transmembrane</keyword>
<keyword evidence="4" id="KW-1185">Reference proteome</keyword>
<dbReference type="GO" id="GO:0055085">
    <property type="term" value="P:transmembrane transport"/>
    <property type="evidence" value="ECO:0007669"/>
    <property type="project" value="InterPro"/>
</dbReference>
<evidence type="ECO:0000313" key="4">
    <source>
        <dbReference type="Proteomes" id="UP000070612"/>
    </source>
</evidence>
<organism evidence="3 4">
    <name type="scientific">Mycolicibacterium wolinskyi</name>
    <dbReference type="NCBI Taxonomy" id="59750"/>
    <lineage>
        <taxon>Bacteria</taxon>
        <taxon>Bacillati</taxon>
        <taxon>Actinomycetota</taxon>
        <taxon>Actinomycetes</taxon>
        <taxon>Mycobacteriales</taxon>
        <taxon>Mycobacteriaceae</taxon>
        <taxon>Mycolicibacterium</taxon>
    </lineage>
</organism>
<feature type="compositionally biased region" description="Basic and acidic residues" evidence="1">
    <location>
        <begin position="70"/>
        <end position="88"/>
    </location>
</feature>
<keyword evidence="2" id="KW-0472">Membrane</keyword>
<sequence length="94" mass="10622">MACYVAAGAVVGFDHWWQTLIHSTAAVVTLPMLFVLQHTTNRETKAILIKLDELIQATTDARDDFMDLEKHEVREQEQLHDAHHHEGDDAASES</sequence>
<dbReference type="Pfam" id="PF04120">
    <property type="entry name" value="Iron_permease"/>
    <property type="match status" value="1"/>
</dbReference>
<feature type="region of interest" description="Disordered" evidence="1">
    <location>
        <begin position="70"/>
        <end position="94"/>
    </location>
</feature>
<dbReference type="PATRIC" id="fig|59750.3.peg.537"/>
<dbReference type="InterPro" id="IPR007251">
    <property type="entry name" value="Iron_permease_Fet4"/>
</dbReference>
<dbReference type="EMBL" id="LGTW01000001">
    <property type="protein sequence ID" value="KWX26292.1"/>
    <property type="molecule type" value="Genomic_DNA"/>
</dbReference>
<dbReference type="AlphaFoldDB" id="A0A132PW91"/>
<reference evidence="3 4" key="1">
    <citation type="submission" date="2015-07" db="EMBL/GenBank/DDBJ databases">
        <title>A draft genome sequence of Mycobacterium wolinskyi.</title>
        <authorList>
            <person name="de Man T.J."/>
            <person name="Perry K.A."/>
            <person name="Coulliette A.D."/>
            <person name="Jensen B."/>
            <person name="Toney N.C."/>
            <person name="Limbago B.M."/>
            <person name="Noble-Wang J."/>
        </authorList>
    </citation>
    <scope>NUCLEOTIDE SEQUENCE [LARGE SCALE GENOMIC DNA]</scope>
    <source>
        <strain evidence="3 4">CDC_01</strain>
    </source>
</reference>
<gene>
    <name evidence="3" type="ORF">AFM11_02620</name>
</gene>
<comment type="caution">
    <text evidence="3">The sequence shown here is derived from an EMBL/GenBank/DDBJ whole genome shotgun (WGS) entry which is preliminary data.</text>
</comment>
<evidence type="ECO:0000313" key="3">
    <source>
        <dbReference type="EMBL" id="KWX26292.1"/>
    </source>
</evidence>
<name>A0A132PW91_9MYCO</name>
<evidence type="ECO:0008006" key="5">
    <source>
        <dbReference type="Google" id="ProtNLM"/>
    </source>
</evidence>
<protein>
    <recommendedName>
        <fullName evidence="5">Low affinity iron permease</fullName>
    </recommendedName>
</protein>
<dbReference type="STRING" id="59750.AWC31_35395"/>
<evidence type="ECO:0000256" key="2">
    <source>
        <dbReference type="SAM" id="Phobius"/>
    </source>
</evidence>
<dbReference type="Proteomes" id="UP000070612">
    <property type="component" value="Unassembled WGS sequence"/>
</dbReference>
<accession>A0A132PW91</accession>